<evidence type="ECO:0000313" key="4">
    <source>
        <dbReference type="Proteomes" id="UP000238350"/>
    </source>
</evidence>
<evidence type="ECO:0000256" key="1">
    <source>
        <dbReference type="ARBA" id="ARBA00007176"/>
    </source>
</evidence>
<evidence type="ECO:0000256" key="2">
    <source>
        <dbReference type="SAM" id="MobiDB-lite"/>
    </source>
</evidence>
<dbReference type="AlphaFoldDB" id="A0A2T0FJG5"/>
<dbReference type="PANTHER" id="PTHR18444">
    <property type="entry name" value="UPF0538 FAMILY MEMBER"/>
    <property type="match status" value="1"/>
</dbReference>
<comment type="similarity">
    <text evidence="1">Belongs to the UPF0538 family.</text>
</comment>
<protein>
    <submittedName>
        <fullName evidence="3">Altered inheritance rate of mitochondria protein 29</fullName>
    </submittedName>
</protein>
<dbReference type="EMBL" id="NDIQ01000021">
    <property type="protein sequence ID" value="PRT55079.1"/>
    <property type="molecule type" value="Genomic_DNA"/>
</dbReference>
<reference evidence="3 4" key="1">
    <citation type="submission" date="2017-04" db="EMBL/GenBank/DDBJ databases">
        <title>Genome sequencing of [Candida] sorbophila.</title>
        <authorList>
            <person name="Ahn J.O."/>
        </authorList>
    </citation>
    <scope>NUCLEOTIDE SEQUENCE [LARGE SCALE GENOMIC DNA]</scope>
    <source>
        <strain evidence="3 4">DS02</strain>
    </source>
</reference>
<dbReference type="RefSeq" id="XP_024665024.1">
    <property type="nucleotide sequence ID" value="XM_024809256.1"/>
</dbReference>
<evidence type="ECO:0000313" key="3">
    <source>
        <dbReference type="EMBL" id="PRT55079.1"/>
    </source>
</evidence>
<organism evidence="3 4">
    <name type="scientific">Wickerhamiella sorbophila</name>
    <dbReference type="NCBI Taxonomy" id="45607"/>
    <lineage>
        <taxon>Eukaryota</taxon>
        <taxon>Fungi</taxon>
        <taxon>Dikarya</taxon>
        <taxon>Ascomycota</taxon>
        <taxon>Saccharomycotina</taxon>
        <taxon>Dipodascomycetes</taxon>
        <taxon>Dipodascales</taxon>
        <taxon>Trichomonascaceae</taxon>
        <taxon>Wickerhamiella</taxon>
    </lineage>
</organism>
<comment type="caution">
    <text evidence="3">The sequence shown here is derived from an EMBL/GenBank/DDBJ whole genome shotgun (WGS) entry which is preliminary data.</text>
</comment>
<gene>
    <name evidence="3" type="ORF">B9G98_02699</name>
</gene>
<dbReference type="InterPro" id="IPR018794">
    <property type="entry name" value="UPF0538"/>
</dbReference>
<name>A0A2T0FJG5_9ASCO</name>
<dbReference type="Pfam" id="PF10209">
    <property type="entry name" value="DUF2340"/>
    <property type="match status" value="1"/>
</dbReference>
<accession>A0A2T0FJG5</accession>
<feature type="region of interest" description="Disordered" evidence="2">
    <location>
        <begin position="1"/>
        <end position="21"/>
    </location>
</feature>
<dbReference type="GeneID" id="36516447"/>
<dbReference type="PANTHER" id="PTHR18444:SF9">
    <property type="entry name" value="UPF0538 PROTEIN C2ORF76"/>
    <property type="match status" value="1"/>
</dbReference>
<sequence>MQQSSSDAPAIQGDVDAAPLTSTRDGHSATITVRVVKSFEYRTIKNHVFKDLNLYTTTPAQLLERVKQVVQTEGGFRPYRTVDLNCLKIYTHAHLTKTVKLSINLDKDDEWILDEEKPLYDYGMRNESEISCFNRDMYFTFKENPVEKWE</sequence>
<dbReference type="Proteomes" id="UP000238350">
    <property type="component" value="Unassembled WGS sequence"/>
</dbReference>
<keyword evidence="4" id="KW-1185">Reference proteome</keyword>
<dbReference type="OrthoDB" id="937at2759"/>
<proteinExistence type="inferred from homology"/>